<sequence length="244" mass="28298">MVDLFVDRVLVKNNKDQDELDTEREIVMRLQNRILMLFFASGACESCKEFAPTLSDFFKRLTDEFYVDRSAQLVLLYISLDESEDQQESFLKELPKKCLFLAYEDPYRRCLEAMFNVEELPTVVVLRPDCSILITNAVEEILRLGPDCYRNWQEAAEIIDRNFMISEDFEEKSGRSLSDPVRRLKYKVEDEEKKKKKKKKEKKGRGWGKGGDEEADGKEEEGGGGGVMVMEAKNKKTRHAFPPI</sequence>
<keyword evidence="4" id="KW-1185">Reference proteome</keyword>
<dbReference type="Gene3D" id="3.40.30.10">
    <property type="entry name" value="Glutaredoxin"/>
    <property type="match status" value="1"/>
</dbReference>
<dbReference type="Proteomes" id="UP000314980">
    <property type="component" value="Unassembled WGS sequence"/>
</dbReference>
<dbReference type="PANTHER" id="PTHR47109:SF1">
    <property type="entry name" value="NUCLEOREDOXIN-LIKE PROTEIN 1"/>
    <property type="match status" value="1"/>
</dbReference>
<name>A0A4W6DH26_LATCA</name>
<dbReference type="InterPro" id="IPR036249">
    <property type="entry name" value="Thioredoxin-like_sf"/>
</dbReference>
<evidence type="ECO:0000313" key="3">
    <source>
        <dbReference type="Ensembl" id="ENSLCAP00010024612.1"/>
    </source>
</evidence>
<reference evidence="4" key="1">
    <citation type="submission" date="2015-09" db="EMBL/GenBank/DDBJ databases">
        <authorList>
            <person name="Sai Rama Sridatta P."/>
        </authorList>
    </citation>
    <scope>NUCLEOTIDE SEQUENCE [LARGE SCALE GENOMIC DNA]</scope>
</reference>
<feature type="region of interest" description="Disordered" evidence="1">
    <location>
        <begin position="189"/>
        <end position="244"/>
    </location>
</feature>
<gene>
    <name evidence="3" type="primary">NXNL1</name>
</gene>
<proteinExistence type="predicted"/>
<evidence type="ECO:0000313" key="4">
    <source>
        <dbReference type="Proteomes" id="UP000314980"/>
    </source>
</evidence>
<dbReference type="GeneTree" id="ENSGT00940000161246"/>
<dbReference type="Pfam" id="PF13905">
    <property type="entry name" value="Thioredoxin_8"/>
    <property type="match status" value="1"/>
</dbReference>
<dbReference type="SUPFAM" id="SSF52833">
    <property type="entry name" value="Thioredoxin-like"/>
    <property type="match status" value="1"/>
</dbReference>
<accession>A0A4W6DH26</accession>
<dbReference type="GO" id="GO:0045494">
    <property type="term" value="P:photoreceptor cell maintenance"/>
    <property type="evidence" value="ECO:0007669"/>
    <property type="project" value="InterPro"/>
</dbReference>
<feature type="compositionally biased region" description="Basic residues" evidence="1">
    <location>
        <begin position="235"/>
        <end position="244"/>
    </location>
</feature>
<dbReference type="GO" id="GO:0005739">
    <property type="term" value="C:mitochondrion"/>
    <property type="evidence" value="ECO:0007669"/>
    <property type="project" value="TreeGrafter"/>
</dbReference>
<feature type="compositionally biased region" description="Basic residues" evidence="1">
    <location>
        <begin position="194"/>
        <end position="206"/>
    </location>
</feature>
<evidence type="ECO:0000259" key="2">
    <source>
        <dbReference type="Pfam" id="PF13905"/>
    </source>
</evidence>
<dbReference type="STRING" id="8187.ENSLCAP00010024612"/>
<dbReference type="InterPro" id="IPR029520">
    <property type="entry name" value="RdCVF"/>
</dbReference>
<dbReference type="PANTHER" id="PTHR47109">
    <property type="entry name" value="NUCLEOREDOXIN-LIKE PROTEIN 1"/>
    <property type="match status" value="1"/>
</dbReference>
<feature type="domain" description="Thioredoxin-like fold" evidence="2">
    <location>
        <begin position="32"/>
        <end position="132"/>
    </location>
</feature>
<dbReference type="InterPro" id="IPR012336">
    <property type="entry name" value="Thioredoxin-like_fold"/>
</dbReference>
<dbReference type="InParanoid" id="A0A4W6DH26"/>
<organism evidence="3 4">
    <name type="scientific">Lates calcarifer</name>
    <name type="common">Barramundi</name>
    <name type="synonym">Holocentrus calcarifer</name>
    <dbReference type="NCBI Taxonomy" id="8187"/>
    <lineage>
        <taxon>Eukaryota</taxon>
        <taxon>Metazoa</taxon>
        <taxon>Chordata</taxon>
        <taxon>Craniata</taxon>
        <taxon>Vertebrata</taxon>
        <taxon>Euteleostomi</taxon>
        <taxon>Actinopterygii</taxon>
        <taxon>Neopterygii</taxon>
        <taxon>Teleostei</taxon>
        <taxon>Neoteleostei</taxon>
        <taxon>Acanthomorphata</taxon>
        <taxon>Carangaria</taxon>
        <taxon>Carangaria incertae sedis</taxon>
        <taxon>Centropomidae</taxon>
        <taxon>Lates</taxon>
    </lineage>
</organism>
<reference evidence="3" key="3">
    <citation type="submission" date="2025-09" db="UniProtKB">
        <authorList>
            <consortium name="Ensembl"/>
        </authorList>
    </citation>
    <scope>IDENTIFICATION</scope>
</reference>
<evidence type="ECO:0000256" key="1">
    <source>
        <dbReference type="SAM" id="MobiDB-lite"/>
    </source>
</evidence>
<reference evidence="3" key="2">
    <citation type="submission" date="2025-08" db="UniProtKB">
        <authorList>
            <consortium name="Ensembl"/>
        </authorList>
    </citation>
    <scope>IDENTIFICATION</scope>
</reference>
<protein>
    <submittedName>
        <fullName evidence="3">Nucleoredoxin like 1</fullName>
    </submittedName>
</protein>
<dbReference type="AlphaFoldDB" id="A0A4W6DH26"/>
<dbReference type="Ensembl" id="ENSLCAT00010025145.1">
    <property type="protein sequence ID" value="ENSLCAP00010024612.1"/>
    <property type="gene ID" value="ENSLCAG00010011520.1"/>
</dbReference>